<sequence>MEPVYSSVIGFARGVFAVQGLKFTILGDENVPRTGGAVMVVNHTGYFDFAYAGLAAQKSGRLVRFMAKDGVFSHPVSGPLMRGMKHIPVDRTAGAASYAAAVDALRAGEIVGVFPEATISRSFELKEFKTGAARMAAEAGVPILPVVIWGSQRVWTKGHPKRLGRTNVPIIMSVAEPVPVAADADPDEVTARYKAVMAHMLDVARAAYEPLTGPDLRYLPASMGGTAPTLAEATRLDEAESAERQRRADERRGFSSDS</sequence>
<protein>
    <submittedName>
        <fullName evidence="5">Lysophospholipid acyltransferase family protein</fullName>
    </submittedName>
</protein>
<reference evidence="6" key="1">
    <citation type="journal article" date="2019" name="Int. J. Syst. Evol. Microbiol.">
        <title>The Global Catalogue of Microorganisms (GCM) 10K type strain sequencing project: providing services to taxonomists for standard genome sequencing and annotation.</title>
        <authorList>
            <consortium name="The Broad Institute Genomics Platform"/>
            <consortium name="The Broad Institute Genome Sequencing Center for Infectious Disease"/>
            <person name="Wu L."/>
            <person name="Ma J."/>
        </authorList>
    </citation>
    <scope>NUCLEOTIDE SEQUENCE [LARGE SCALE GENOMIC DNA]</scope>
    <source>
        <strain evidence="6">CCUG 57508</strain>
    </source>
</reference>
<dbReference type="CDD" id="cd07989">
    <property type="entry name" value="LPLAT_AGPAT-like"/>
    <property type="match status" value="1"/>
</dbReference>
<dbReference type="PANTHER" id="PTHR10434:SF55">
    <property type="entry name" value="POSSIBLE ACYLTRANSFERASE"/>
    <property type="match status" value="1"/>
</dbReference>
<dbReference type="GO" id="GO:0016746">
    <property type="term" value="F:acyltransferase activity"/>
    <property type="evidence" value="ECO:0007669"/>
    <property type="project" value="UniProtKB-KW"/>
</dbReference>
<feature type="compositionally biased region" description="Basic and acidic residues" evidence="3">
    <location>
        <begin position="234"/>
        <end position="258"/>
    </location>
</feature>
<comment type="caution">
    <text evidence="5">The sequence shown here is derived from an EMBL/GenBank/DDBJ whole genome shotgun (WGS) entry which is preliminary data.</text>
</comment>
<dbReference type="SUPFAM" id="SSF69593">
    <property type="entry name" value="Glycerol-3-phosphate (1)-acyltransferase"/>
    <property type="match status" value="1"/>
</dbReference>
<keyword evidence="6" id="KW-1185">Reference proteome</keyword>
<organism evidence="5 6">
    <name type="scientific">Terrabacter terrigena</name>
    <dbReference type="NCBI Taxonomy" id="574718"/>
    <lineage>
        <taxon>Bacteria</taxon>
        <taxon>Bacillati</taxon>
        <taxon>Actinomycetota</taxon>
        <taxon>Actinomycetes</taxon>
        <taxon>Micrococcales</taxon>
        <taxon>Intrasporangiaceae</taxon>
        <taxon>Terrabacter</taxon>
    </lineage>
</organism>
<feature type="domain" description="Phospholipid/glycerol acyltransferase" evidence="4">
    <location>
        <begin position="37"/>
        <end position="151"/>
    </location>
</feature>
<dbReference type="PANTHER" id="PTHR10434">
    <property type="entry name" value="1-ACYL-SN-GLYCEROL-3-PHOSPHATE ACYLTRANSFERASE"/>
    <property type="match status" value="1"/>
</dbReference>
<keyword evidence="2 5" id="KW-0012">Acyltransferase</keyword>
<feature type="region of interest" description="Disordered" evidence="3">
    <location>
        <begin position="229"/>
        <end position="258"/>
    </location>
</feature>
<dbReference type="EMBL" id="JBHTKH010000009">
    <property type="protein sequence ID" value="MFD1055503.1"/>
    <property type="molecule type" value="Genomic_DNA"/>
</dbReference>
<gene>
    <name evidence="5" type="ORF">ACFQ2V_14400</name>
</gene>
<dbReference type="SMART" id="SM00563">
    <property type="entry name" value="PlsC"/>
    <property type="match status" value="1"/>
</dbReference>
<evidence type="ECO:0000256" key="3">
    <source>
        <dbReference type="SAM" id="MobiDB-lite"/>
    </source>
</evidence>
<keyword evidence="1" id="KW-0808">Transferase</keyword>
<evidence type="ECO:0000256" key="1">
    <source>
        <dbReference type="ARBA" id="ARBA00022679"/>
    </source>
</evidence>
<dbReference type="InterPro" id="IPR002123">
    <property type="entry name" value="Plipid/glycerol_acylTrfase"/>
</dbReference>
<dbReference type="Pfam" id="PF01553">
    <property type="entry name" value="Acyltransferase"/>
    <property type="match status" value="1"/>
</dbReference>
<evidence type="ECO:0000259" key="4">
    <source>
        <dbReference type="SMART" id="SM00563"/>
    </source>
</evidence>
<dbReference type="RefSeq" id="WP_386053540.1">
    <property type="nucleotide sequence ID" value="NZ_JBHTKH010000009.1"/>
</dbReference>
<evidence type="ECO:0000256" key="2">
    <source>
        <dbReference type="ARBA" id="ARBA00023315"/>
    </source>
</evidence>
<evidence type="ECO:0000313" key="5">
    <source>
        <dbReference type="EMBL" id="MFD1055503.1"/>
    </source>
</evidence>
<proteinExistence type="predicted"/>
<accession>A0ABW3MXR5</accession>
<name>A0ABW3MXR5_9MICO</name>
<evidence type="ECO:0000313" key="6">
    <source>
        <dbReference type="Proteomes" id="UP001597046"/>
    </source>
</evidence>
<dbReference type="Proteomes" id="UP001597046">
    <property type="component" value="Unassembled WGS sequence"/>
</dbReference>